<proteinExistence type="predicted"/>
<name>A0A485LDG1_9STRA</name>
<keyword evidence="1" id="KW-0472">Membrane</keyword>
<keyword evidence="1" id="KW-0812">Transmembrane</keyword>
<sequence>MSTRAPVHPVSRAQAVSTLDSDYDDSEYETLYADPRGSDLLKRSNFFNEWLRRATLSSPLWFTVAGNRTVQVTCHVANSLVQRWTNWQLNWQKETLRSFLEVLVWTSVTAVAYSIHRDVLWAAQIGFSVGLAMSICDDVFVAGAKAMFQTIQQDSNGAALLRQWGFDVPAPTKASSKMTSIHARSGDDVLVIKNVIFGALALETMRHVYLASTQDIQRFAGLTTAMGVAFVCMGELFCLWLPTRRLGLTVQSRWTNVAENWHAHFRRSLLEVTCYVLCLAYVYLTTASVAYAVLWSSLLGIGLCIVGGLDPLDEDAAYVSSYWSHWGGSGWMDCAALLVSLSPKP</sequence>
<evidence type="ECO:0000313" key="4">
    <source>
        <dbReference type="Proteomes" id="UP000332933"/>
    </source>
</evidence>
<evidence type="ECO:0000256" key="1">
    <source>
        <dbReference type="SAM" id="Phobius"/>
    </source>
</evidence>
<accession>A0A485LDG1</accession>
<dbReference type="OrthoDB" id="62710at2759"/>
<keyword evidence="4" id="KW-1185">Reference proteome</keyword>
<gene>
    <name evidence="3" type="primary">Aste57867_18994</name>
    <name evidence="2" type="ORF">As57867_018930</name>
    <name evidence="3" type="ORF">ASTE57867_18994</name>
</gene>
<feature type="transmembrane region" description="Helical" evidence="1">
    <location>
        <begin position="219"/>
        <end position="243"/>
    </location>
</feature>
<evidence type="ECO:0000313" key="2">
    <source>
        <dbReference type="EMBL" id="KAF0689575.1"/>
    </source>
</evidence>
<dbReference type="Proteomes" id="UP000332933">
    <property type="component" value="Unassembled WGS sequence"/>
</dbReference>
<organism evidence="3 4">
    <name type="scientific">Aphanomyces stellatus</name>
    <dbReference type="NCBI Taxonomy" id="120398"/>
    <lineage>
        <taxon>Eukaryota</taxon>
        <taxon>Sar</taxon>
        <taxon>Stramenopiles</taxon>
        <taxon>Oomycota</taxon>
        <taxon>Saprolegniomycetes</taxon>
        <taxon>Saprolegniales</taxon>
        <taxon>Verrucalvaceae</taxon>
        <taxon>Aphanomyces</taxon>
    </lineage>
</organism>
<evidence type="ECO:0000313" key="3">
    <source>
        <dbReference type="EMBL" id="VFT95720.1"/>
    </source>
</evidence>
<dbReference type="EMBL" id="CAADRA010006456">
    <property type="protein sequence ID" value="VFT95720.1"/>
    <property type="molecule type" value="Genomic_DNA"/>
</dbReference>
<reference evidence="3 4" key="1">
    <citation type="submission" date="2019-03" db="EMBL/GenBank/DDBJ databases">
        <authorList>
            <person name="Gaulin E."/>
            <person name="Dumas B."/>
        </authorList>
    </citation>
    <scope>NUCLEOTIDE SEQUENCE [LARGE SCALE GENOMIC DNA]</scope>
    <source>
        <strain evidence="3">CBS 568.67</strain>
    </source>
</reference>
<dbReference type="AlphaFoldDB" id="A0A485LDG1"/>
<protein>
    <submittedName>
        <fullName evidence="3">Aste57867_18994 protein</fullName>
    </submittedName>
</protein>
<dbReference type="EMBL" id="VJMH01006435">
    <property type="protein sequence ID" value="KAF0689575.1"/>
    <property type="molecule type" value="Genomic_DNA"/>
</dbReference>
<reference evidence="2" key="2">
    <citation type="submission" date="2019-06" db="EMBL/GenBank/DDBJ databases">
        <title>Genomics analysis of Aphanomyces spp. identifies a new class of oomycete effector associated with host adaptation.</title>
        <authorList>
            <person name="Gaulin E."/>
        </authorList>
    </citation>
    <scope>NUCLEOTIDE SEQUENCE</scope>
    <source>
        <strain evidence="2">CBS 578.67</strain>
    </source>
</reference>
<keyword evidence="1" id="KW-1133">Transmembrane helix</keyword>